<comment type="caution">
    <text evidence="2">The sequence shown here is derived from an EMBL/GenBank/DDBJ whole genome shotgun (WGS) entry which is preliminary data.</text>
</comment>
<proteinExistence type="predicted"/>
<dbReference type="PATRIC" id="fig|1121338.3.peg.2639"/>
<evidence type="ECO:0000256" key="1">
    <source>
        <dbReference type="SAM" id="MobiDB-lite"/>
    </source>
</evidence>
<keyword evidence="3" id="KW-1185">Reference proteome</keyword>
<dbReference type="STRING" id="1121338.CLTEP_25400"/>
<accession>A0A151AST8</accession>
<protein>
    <submittedName>
        <fullName evidence="2">PD-(D/E)XK nuclease family transposase</fullName>
    </submittedName>
</protein>
<dbReference type="PANTHER" id="PTHR41317">
    <property type="entry name" value="PD-(D_E)XK NUCLEASE FAMILY TRANSPOSASE"/>
    <property type="match status" value="1"/>
</dbReference>
<feature type="region of interest" description="Disordered" evidence="1">
    <location>
        <begin position="235"/>
        <end position="255"/>
    </location>
</feature>
<dbReference type="NCBIfam" id="TIGR01784">
    <property type="entry name" value="T_den_put_tspse"/>
    <property type="match status" value="1"/>
</dbReference>
<dbReference type="InterPro" id="IPR010106">
    <property type="entry name" value="RpnA"/>
</dbReference>
<dbReference type="RefSeq" id="WP_066827234.1">
    <property type="nucleotide sequence ID" value="NZ_LTBA01000060.1"/>
</dbReference>
<reference evidence="2 3" key="1">
    <citation type="submission" date="2016-02" db="EMBL/GenBank/DDBJ databases">
        <title>Genome sequence of Clostridium tepidiprofundi DSM 19306.</title>
        <authorList>
            <person name="Poehlein A."/>
            <person name="Daniel R."/>
        </authorList>
    </citation>
    <scope>NUCLEOTIDE SEQUENCE [LARGE SCALE GENOMIC DNA]</scope>
    <source>
        <strain evidence="2 3">DSM 19306</strain>
    </source>
</reference>
<dbReference type="PANTHER" id="PTHR41317:SF1">
    <property type="entry name" value="PD-(D_E)XK NUCLEASE FAMILY TRANSPOSASE"/>
    <property type="match status" value="1"/>
</dbReference>
<evidence type="ECO:0000313" key="3">
    <source>
        <dbReference type="Proteomes" id="UP000075531"/>
    </source>
</evidence>
<gene>
    <name evidence="2" type="ORF">CLTEP_25400</name>
</gene>
<dbReference type="Pfam" id="PF12784">
    <property type="entry name" value="PDDEXK_2"/>
    <property type="match status" value="1"/>
</dbReference>
<sequence>MCRLNPKVDFVFKKLFGSEENKDILISFINSVLSEDEQIVDIELKNPYNLANYRKGKMSILDIKAVDEKGVWYDIEMQIAEQSFYDKRALYYWAKVYSDQIESGYEYNLLKKTIGINILDFEYLNEEEYHNVYKIYNVKSKKAFSNLFELHFIELPKFKKDFSEIKTTLDRWAAFLTKAYEFDKDTVPKELAQSEEIKKAAEKLDIMSLNKEEREIYENDLKAMMVRNAEINAAEEKGREEGREEGKVEGREEGKEEGRIEAAIEAIKLGVNNDVVAKISKLSIEKVEELRKKLAINK</sequence>
<dbReference type="AlphaFoldDB" id="A0A151AST8"/>
<organism evidence="2 3">
    <name type="scientific">Clostridium tepidiprofundi DSM 19306</name>
    <dbReference type="NCBI Taxonomy" id="1121338"/>
    <lineage>
        <taxon>Bacteria</taxon>
        <taxon>Bacillati</taxon>
        <taxon>Bacillota</taxon>
        <taxon>Clostridia</taxon>
        <taxon>Eubacteriales</taxon>
        <taxon>Clostridiaceae</taxon>
        <taxon>Clostridium</taxon>
    </lineage>
</organism>
<name>A0A151AST8_9CLOT</name>
<evidence type="ECO:0000313" key="2">
    <source>
        <dbReference type="EMBL" id="KYH30643.1"/>
    </source>
</evidence>
<dbReference type="Proteomes" id="UP000075531">
    <property type="component" value="Unassembled WGS sequence"/>
</dbReference>
<dbReference type="OrthoDB" id="2973070at2"/>
<dbReference type="EMBL" id="LTBA01000060">
    <property type="protein sequence ID" value="KYH30643.1"/>
    <property type="molecule type" value="Genomic_DNA"/>
</dbReference>